<dbReference type="AlphaFoldDB" id="A0A183HPT4"/>
<dbReference type="EMBL" id="UZAJ01011686">
    <property type="protein sequence ID" value="VDO61035.1"/>
    <property type="molecule type" value="Genomic_DNA"/>
</dbReference>
<sequence>MTCHSNRIDVRLEFDEPFDGIIFADQAYNDSICRWEGQHEVKMNFSIPISESNGNYTCGIILRQVNFISFAGLSLATGEVTVMLIISPMKNILVNGVTSLQIRCLYAINDITITMANVQLVSVFSSLI</sequence>
<dbReference type="InterPro" id="IPR001507">
    <property type="entry name" value="ZP_dom"/>
</dbReference>
<protein>
    <submittedName>
        <fullName evidence="4">ZP domain-containing protein</fullName>
    </submittedName>
</protein>
<evidence type="ECO:0000259" key="1">
    <source>
        <dbReference type="PROSITE" id="PS51034"/>
    </source>
</evidence>
<gene>
    <name evidence="2" type="ORF">OFLC_LOCUS9494</name>
</gene>
<evidence type="ECO:0000313" key="3">
    <source>
        <dbReference type="Proteomes" id="UP000267606"/>
    </source>
</evidence>
<dbReference type="Proteomes" id="UP000267606">
    <property type="component" value="Unassembled WGS sequence"/>
</dbReference>
<dbReference type="STRING" id="387005.A0A183HPT4"/>
<dbReference type="PROSITE" id="PS51034">
    <property type="entry name" value="ZP_2"/>
    <property type="match status" value="1"/>
</dbReference>
<keyword evidence="3" id="KW-1185">Reference proteome</keyword>
<evidence type="ECO:0000313" key="4">
    <source>
        <dbReference type="WBParaSite" id="OFLC_0000949501-mRNA-1"/>
    </source>
</evidence>
<name>A0A183HPT4_9BILA</name>
<reference evidence="2 3" key="2">
    <citation type="submission" date="2018-11" db="EMBL/GenBank/DDBJ databases">
        <authorList>
            <consortium name="Pathogen Informatics"/>
        </authorList>
    </citation>
    <scope>NUCLEOTIDE SEQUENCE [LARGE SCALE GENOMIC DNA]</scope>
</reference>
<proteinExistence type="predicted"/>
<organism evidence="4">
    <name type="scientific">Onchocerca flexuosa</name>
    <dbReference type="NCBI Taxonomy" id="387005"/>
    <lineage>
        <taxon>Eukaryota</taxon>
        <taxon>Metazoa</taxon>
        <taxon>Ecdysozoa</taxon>
        <taxon>Nematoda</taxon>
        <taxon>Chromadorea</taxon>
        <taxon>Rhabditida</taxon>
        <taxon>Spirurina</taxon>
        <taxon>Spiruromorpha</taxon>
        <taxon>Filarioidea</taxon>
        <taxon>Onchocercidae</taxon>
        <taxon>Onchocerca</taxon>
    </lineage>
</organism>
<reference evidence="4" key="1">
    <citation type="submission" date="2016-06" db="UniProtKB">
        <authorList>
            <consortium name="WormBaseParasite"/>
        </authorList>
    </citation>
    <scope>IDENTIFICATION</scope>
</reference>
<dbReference type="WBParaSite" id="OFLC_0000949501-mRNA-1">
    <property type="protein sequence ID" value="OFLC_0000949501-mRNA-1"/>
    <property type="gene ID" value="OFLC_0000949501"/>
</dbReference>
<feature type="domain" description="ZP" evidence="1">
    <location>
        <begin position="2"/>
        <end position="128"/>
    </location>
</feature>
<accession>A0A183HPT4</accession>
<evidence type="ECO:0000313" key="2">
    <source>
        <dbReference type="EMBL" id="VDO61035.1"/>
    </source>
</evidence>